<dbReference type="Gene3D" id="3.40.50.1460">
    <property type="match status" value="1"/>
</dbReference>
<dbReference type="InterPro" id="IPR001769">
    <property type="entry name" value="Gingipain"/>
</dbReference>
<dbReference type="Proteomes" id="UP000176050">
    <property type="component" value="Chromosome"/>
</dbReference>
<evidence type="ECO:0000313" key="5">
    <source>
        <dbReference type="Proteomes" id="UP000176050"/>
    </source>
</evidence>
<name>A0A1D8P6Y4_9FLAO</name>
<evidence type="ECO:0000259" key="2">
    <source>
        <dbReference type="Pfam" id="PF01364"/>
    </source>
</evidence>
<feature type="domain" description="FlgD/Vpr Ig-like" evidence="3">
    <location>
        <begin position="1191"/>
        <end position="1248"/>
    </location>
</feature>
<dbReference type="Pfam" id="PF13860">
    <property type="entry name" value="FlgD_ig"/>
    <property type="match status" value="1"/>
</dbReference>
<dbReference type="Gene3D" id="2.60.40.4070">
    <property type="match status" value="1"/>
</dbReference>
<dbReference type="NCBIfam" id="TIGR04183">
    <property type="entry name" value="Por_Secre_tail"/>
    <property type="match status" value="1"/>
</dbReference>
<dbReference type="EMBL" id="CP017478">
    <property type="protein sequence ID" value="AOW20312.1"/>
    <property type="molecule type" value="Genomic_DNA"/>
</dbReference>
<dbReference type="SUPFAM" id="SSF52129">
    <property type="entry name" value="Caspase-like"/>
    <property type="match status" value="1"/>
</dbReference>
<dbReference type="RefSeq" id="WP_070236450.1">
    <property type="nucleotide sequence ID" value="NZ_CP017478.1"/>
</dbReference>
<dbReference type="GO" id="GO:0006508">
    <property type="term" value="P:proteolysis"/>
    <property type="evidence" value="ECO:0007669"/>
    <property type="project" value="InterPro"/>
</dbReference>
<dbReference type="CDD" id="cd02258">
    <property type="entry name" value="Peptidase_C25_N"/>
    <property type="match status" value="1"/>
</dbReference>
<feature type="domain" description="Gingipain" evidence="2">
    <location>
        <begin position="538"/>
        <end position="904"/>
    </location>
</feature>
<dbReference type="InterPro" id="IPR029030">
    <property type="entry name" value="Caspase-like_dom_sf"/>
</dbReference>
<evidence type="ECO:0000256" key="1">
    <source>
        <dbReference type="ARBA" id="ARBA00022729"/>
    </source>
</evidence>
<organism evidence="4 5">
    <name type="scientific">Urechidicola croceus</name>
    <dbReference type="NCBI Taxonomy" id="1850246"/>
    <lineage>
        <taxon>Bacteria</taxon>
        <taxon>Pseudomonadati</taxon>
        <taxon>Bacteroidota</taxon>
        <taxon>Flavobacteriia</taxon>
        <taxon>Flavobacteriales</taxon>
        <taxon>Flavobacteriaceae</taxon>
        <taxon>Urechidicola</taxon>
    </lineage>
</organism>
<gene>
    <name evidence="4" type="ORF">LPB138_06300</name>
</gene>
<evidence type="ECO:0000313" key="4">
    <source>
        <dbReference type="EMBL" id="AOW20312.1"/>
    </source>
</evidence>
<reference evidence="4 5" key="1">
    <citation type="submission" date="2016-10" db="EMBL/GenBank/DDBJ databases">
        <title>Lutibacter sp. LPB0138, isolated from marine gastropod.</title>
        <authorList>
            <person name="Kim E."/>
            <person name="Yi H."/>
        </authorList>
    </citation>
    <scope>NUCLEOTIDE SEQUENCE [LARGE SCALE GENOMIC DNA]</scope>
    <source>
        <strain evidence="4 5">LPB0138</strain>
    </source>
</reference>
<keyword evidence="1" id="KW-0732">Signal</keyword>
<dbReference type="InterPro" id="IPR026444">
    <property type="entry name" value="Secre_tail"/>
</dbReference>
<keyword evidence="5" id="KW-1185">Reference proteome</keyword>
<dbReference type="GO" id="GO:0008234">
    <property type="term" value="F:cysteine-type peptidase activity"/>
    <property type="evidence" value="ECO:0007669"/>
    <property type="project" value="InterPro"/>
</dbReference>
<accession>A0A1D8P6Y4</accession>
<dbReference type="STRING" id="1850246.LPB138_06300"/>
<dbReference type="Pfam" id="PF01364">
    <property type="entry name" value="Peptidase_C25"/>
    <property type="match status" value="1"/>
</dbReference>
<dbReference type="OrthoDB" id="9809780at2"/>
<dbReference type="Gene3D" id="3.40.50.10390">
    <property type="entry name" value="Gingipain r, domain 1"/>
    <property type="match status" value="1"/>
</dbReference>
<dbReference type="NCBIfam" id="NF033707">
    <property type="entry name" value="T9SS_sortase"/>
    <property type="match status" value="1"/>
</dbReference>
<sequence>MNKIKIILFIAIISFTASYSQLSERKSINLDWVEEPIYTSEKNKIDIPTVKNQFLDDNLLPNYTNSWNVSNGYEIDSYLIKNVKYESLTSQFSKNIELNKISSDLKSDLSIAKSRNNSEVLLTLTPLVIQNGVLKKVISFDLEYSLKKSIANRTSRLNNRGYNSVLSTGDWYKFSIDTTGVFKINSSFLQSLGIDPSKINPKNIKVYGNGGAMLPFLNSEFRYDDLQENAIFVSGEEDNSFDSNDYILFYGRGPDAWDVNLIANEIRHKKNIFSDKSYYFITVDGAEGKRIENEIPITTSTNQVITTFDDHNFYEKEEFNLFSVGQQWFGENLTVENVQNFTIPFNNIDNSEDITVRVRGVVESSSSSQMHIKVNGQELTTISYPAVSLGSLILAFARENEGSVNISGNEVNVEVTFDNNGNPSAKAYLDYIEVIGKKKLVANGNQFGFRNFDINNNGIYRYEIQNGNNIAEVWNVTDPMNPFRVVNQSTNTTFSFNESSNTFQEYIALNQDDYFTPETLSQSKVDNQNLHALEDIDYVIVTQDFLAGEAERLADFHRAKGLTVEVVDLFEIYNEFSSGSPDLTAIRDFTKYLYNSASTPENRIKYLCLFGDASFDYKDRIFGNNNIVPAFLAFESFNLATSYLTDDYFAMLDENEGLLTPNNRQDVATGRIPVSDIVQASNVVDKIINYNSTNSYGDWRNLVTLISDDLDIASESVLQSTMEQIADSIKLRKPILNVKKIYADAFSQETSAGGERYPDVNTAISNGVETGTLMINYFGHGGQDGWAAERILEIPELQAWNNVNKQPLIITITCQFSQFDNPLRQAGGEYVIWSKNGGSSTLITTTREIYINVGRVFNDRLTELLLNFDNSDLTISEALMTIKNQFTTNQRLFIYSLGDPAMKLAVPKEDIRLTHMNDIEITESLDTIKALSHVSFRGIITDAVGNKLNDYNGELSATVYDKSINKTTLDNDNHGIVMEFDALESKIFRGRATVENGDFTFDFIAPKDLRIAYGNGKISFYADDDVIDKAGYNFDVVIGGINEDAAVDDEGPEIKLYMNDETFIDGGNTNSSPYLVAVLEDESGINTSITAVDHDIVAILDGDQANPVVLNDYYQTELNDFTKGKVNYLFRNLESGIHTLELCAWDTYNNSSCATLTFVVVNDSEMVLDNVLNYPNPFVNYTEFWFNHNKPNEALDVQVQIFTVSGKLVKTINQTVQSDGNLSRSITWNGLDDFGDKIGKGVYVYKLNVKSLLSNVKAEKYEKLVILQ</sequence>
<proteinExistence type="predicted"/>
<evidence type="ECO:0000259" key="3">
    <source>
        <dbReference type="Pfam" id="PF13860"/>
    </source>
</evidence>
<protein>
    <submittedName>
        <fullName evidence="4">Uncharacterized protein</fullName>
    </submittedName>
</protein>
<dbReference type="AlphaFoldDB" id="A0A1D8P6Y4"/>
<dbReference type="InterPro" id="IPR029031">
    <property type="entry name" value="Gingipain_N_sf"/>
</dbReference>
<dbReference type="KEGG" id="lul:LPB138_06300"/>
<dbReference type="InterPro" id="IPR025965">
    <property type="entry name" value="FlgD/Vpr_Ig-like"/>
</dbReference>